<feature type="binding site" evidence="4">
    <location>
        <begin position="150"/>
        <end position="154"/>
    </location>
    <ligand>
        <name>S-adenosyl-L-methionine</name>
        <dbReference type="ChEBI" id="CHEBI:59789"/>
    </ligand>
</feature>
<evidence type="ECO:0000256" key="3">
    <source>
        <dbReference type="ARBA" id="ARBA00022691"/>
    </source>
</evidence>
<dbReference type="PROSITE" id="PS00092">
    <property type="entry name" value="N6_MTASE"/>
    <property type="match status" value="1"/>
</dbReference>
<comment type="caution">
    <text evidence="7">The sequence shown here is derived from an EMBL/GenBank/DDBJ whole genome shotgun (WGS) entry which is preliminary data.</text>
</comment>
<evidence type="ECO:0000313" key="7">
    <source>
        <dbReference type="EMBL" id="RKR04020.1"/>
    </source>
</evidence>
<dbReference type="CDD" id="cd02440">
    <property type="entry name" value="AdoMet_MTases"/>
    <property type="match status" value="1"/>
</dbReference>
<evidence type="ECO:0000259" key="5">
    <source>
        <dbReference type="Pfam" id="PF13847"/>
    </source>
</evidence>
<feature type="binding site" evidence="4">
    <location>
        <position position="217"/>
    </location>
    <ligand>
        <name>S-adenosyl-L-methionine</name>
        <dbReference type="ChEBI" id="CHEBI:59789"/>
    </ligand>
</feature>
<dbReference type="InterPro" id="IPR040758">
    <property type="entry name" value="PrmC_N"/>
</dbReference>
<comment type="catalytic activity">
    <reaction evidence="4">
        <text>L-glutaminyl-[peptide chain release factor] + S-adenosyl-L-methionine = N(5)-methyl-L-glutaminyl-[peptide chain release factor] + S-adenosyl-L-homocysteine + H(+)</text>
        <dbReference type="Rhea" id="RHEA:42896"/>
        <dbReference type="Rhea" id="RHEA-COMP:10271"/>
        <dbReference type="Rhea" id="RHEA-COMP:10272"/>
        <dbReference type="ChEBI" id="CHEBI:15378"/>
        <dbReference type="ChEBI" id="CHEBI:30011"/>
        <dbReference type="ChEBI" id="CHEBI:57856"/>
        <dbReference type="ChEBI" id="CHEBI:59789"/>
        <dbReference type="ChEBI" id="CHEBI:61891"/>
        <dbReference type="EC" id="2.1.1.297"/>
    </reaction>
</comment>
<evidence type="ECO:0000259" key="6">
    <source>
        <dbReference type="Pfam" id="PF17827"/>
    </source>
</evidence>
<organism evidence="7 8">
    <name type="scientific">Maricaulis maris</name>
    <dbReference type="NCBI Taxonomy" id="74318"/>
    <lineage>
        <taxon>Bacteria</taxon>
        <taxon>Pseudomonadati</taxon>
        <taxon>Pseudomonadota</taxon>
        <taxon>Alphaproteobacteria</taxon>
        <taxon>Maricaulales</taxon>
        <taxon>Maricaulaceae</taxon>
        <taxon>Maricaulis</taxon>
    </lineage>
</organism>
<dbReference type="GO" id="GO:0102559">
    <property type="term" value="F:peptide chain release factor N(5)-glutamine methyltransferase activity"/>
    <property type="evidence" value="ECO:0007669"/>
    <property type="project" value="UniProtKB-EC"/>
</dbReference>
<evidence type="ECO:0000313" key="8">
    <source>
        <dbReference type="Proteomes" id="UP000273675"/>
    </source>
</evidence>
<feature type="binding site" evidence="4">
    <location>
        <position position="202"/>
    </location>
    <ligand>
        <name>S-adenosyl-L-methionine</name>
        <dbReference type="ChEBI" id="CHEBI:59789"/>
    </ligand>
</feature>
<dbReference type="InterPro" id="IPR002052">
    <property type="entry name" value="DNA_methylase_N6_adenine_CS"/>
</dbReference>
<dbReference type="PANTHER" id="PTHR18895">
    <property type="entry name" value="HEMK METHYLTRANSFERASE"/>
    <property type="match status" value="1"/>
</dbReference>
<reference evidence="7 8" key="1">
    <citation type="submission" date="2018-10" db="EMBL/GenBank/DDBJ databases">
        <title>Genomic Encyclopedia of Type Strains, Phase IV (KMG-IV): sequencing the most valuable type-strain genomes for metagenomic binning, comparative biology and taxonomic classification.</title>
        <authorList>
            <person name="Goeker M."/>
        </authorList>
    </citation>
    <scope>NUCLEOTIDE SEQUENCE [LARGE SCALE GENOMIC DNA]</scope>
    <source>
        <strain evidence="7 8">DSM 4734</strain>
    </source>
</reference>
<sequence>MARGPFDALVEAARSGFDVADHKPLLEAWQALSLADIRSDLAARLIAAGVDEGGDEARFLLNHVLAPASLAQALADPALFSWQQAERLAALSWRRLQRVPLSQVLGSQPFWTLDLAVTADVLTPRADTESLVEAVLSEAGTDAARLVDLGTGSGAILLALLSERPGWNGLGVDLSDAALIVASGNAERCGLANRARFLQGRWGAGLADASADILVSNPPYIVTDVLAGLAPEVRDHEPALALDGGADGLDAYREIIRDLPRLLVPGGLFALEIGFDQGAAVSDLARSSGLVSIAVKADLAGHDRVVIGRRSGGDR</sequence>
<dbReference type="Gene3D" id="3.40.50.150">
    <property type="entry name" value="Vaccinia Virus protein VP39"/>
    <property type="match status" value="1"/>
</dbReference>
<dbReference type="InterPro" id="IPR004556">
    <property type="entry name" value="HemK-like"/>
</dbReference>
<dbReference type="Gene3D" id="1.10.8.10">
    <property type="entry name" value="DNA helicase RuvA subunit, C-terminal domain"/>
    <property type="match status" value="1"/>
</dbReference>
<gene>
    <name evidence="4" type="primary">prmC</name>
    <name evidence="7" type="ORF">C7435_0463</name>
</gene>
<dbReference type="GO" id="GO:0032259">
    <property type="term" value="P:methylation"/>
    <property type="evidence" value="ECO:0007669"/>
    <property type="project" value="UniProtKB-KW"/>
</dbReference>
<feature type="binding site" evidence="4">
    <location>
        <begin position="217"/>
        <end position="220"/>
    </location>
    <ligand>
        <name>substrate</name>
    </ligand>
</feature>
<dbReference type="NCBIfam" id="TIGR00536">
    <property type="entry name" value="hemK_fam"/>
    <property type="match status" value="1"/>
</dbReference>
<dbReference type="EMBL" id="RBIM01000001">
    <property type="protein sequence ID" value="RKR04020.1"/>
    <property type="molecule type" value="Genomic_DNA"/>
</dbReference>
<accession>A0A495DMY9</accession>
<name>A0A495DMY9_9PROT</name>
<dbReference type="RefSeq" id="WP_121209862.1">
    <property type="nucleotide sequence ID" value="NZ_RBIM01000001.1"/>
</dbReference>
<feature type="domain" description="Methyltransferase" evidence="5">
    <location>
        <begin position="143"/>
        <end position="270"/>
    </location>
</feature>
<keyword evidence="2 4" id="KW-0808">Transferase</keyword>
<dbReference type="SUPFAM" id="SSF53335">
    <property type="entry name" value="S-adenosyl-L-methionine-dependent methyltransferases"/>
    <property type="match status" value="1"/>
</dbReference>
<dbReference type="InterPro" id="IPR050320">
    <property type="entry name" value="N5-glutamine_MTase"/>
</dbReference>
<evidence type="ECO:0000256" key="1">
    <source>
        <dbReference type="ARBA" id="ARBA00022603"/>
    </source>
</evidence>
<keyword evidence="1 4" id="KW-0489">Methyltransferase</keyword>
<dbReference type="InterPro" id="IPR029063">
    <property type="entry name" value="SAM-dependent_MTases_sf"/>
</dbReference>
<dbReference type="Pfam" id="PF17827">
    <property type="entry name" value="PrmC_N"/>
    <property type="match status" value="1"/>
</dbReference>
<dbReference type="OrthoDB" id="9800643at2"/>
<dbReference type="NCBIfam" id="TIGR03534">
    <property type="entry name" value="RF_mod_PrmC"/>
    <property type="match status" value="1"/>
</dbReference>
<comment type="function">
    <text evidence="4">Methylates the class 1 translation termination release factors RF1/PrfA and RF2/PrfB on the glutamine residue of the universally conserved GGQ motif.</text>
</comment>
<dbReference type="InterPro" id="IPR025714">
    <property type="entry name" value="Methyltranfer_dom"/>
</dbReference>
<dbReference type="HAMAP" id="MF_02126">
    <property type="entry name" value="RF_methyltr_PrmC"/>
    <property type="match status" value="1"/>
</dbReference>
<dbReference type="Proteomes" id="UP000273675">
    <property type="component" value="Unassembled WGS sequence"/>
</dbReference>
<protein>
    <recommendedName>
        <fullName evidence="4">Release factor glutamine methyltransferase</fullName>
        <shortName evidence="4">RF MTase</shortName>
        <ecNumber evidence="4">2.1.1.297</ecNumber>
    </recommendedName>
    <alternativeName>
        <fullName evidence="4">N5-glutamine methyltransferase PrmC</fullName>
    </alternativeName>
    <alternativeName>
        <fullName evidence="4">Protein-(glutamine-N5) MTase PrmC</fullName>
    </alternativeName>
    <alternativeName>
        <fullName evidence="4">Protein-glutamine N-methyltransferase PrmC</fullName>
    </alternativeName>
</protein>
<dbReference type="InterPro" id="IPR019874">
    <property type="entry name" value="RF_methyltr_PrmC"/>
</dbReference>
<comment type="similarity">
    <text evidence="4">Belongs to the protein N5-glutamine methyltransferase family. PrmC subfamily.</text>
</comment>
<dbReference type="PANTHER" id="PTHR18895:SF74">
    <property type="entry name" value="MTRF1L RELEASE FACTOR GLUTAMINE METHYLTRANSFERASE"/>
    <property type="match status" value="1"/>
</dbReference>
<evidence type="ECO:0000256" key="4">
    <source>
        <dbReference type="HAMAP-Rule" id="MF_02126"/>
    </source>
</evidence>
<dbReference type="GO" id="GO:0003676">
    <property type="term" value="F:nucleic acid binding"/>
    <property type="evidence" value="ECO:0007669"/>
    <property type="project" value="InterPro"/>
</dbReference>
<dbReference type="AlphaFoldDB" id="A0A495DMY9"/>
<dbReference type="EC" id="2.1.1.297" evidence="4"/>
<dbReference type="Pfam" id="PF13847">
    <property type="entry name" value="Methyltransf_31"/>
    <property type="match status" value="1"/>
</dbReference>
<feature type="domain" description="Release factor glutamine methyltransferase N-terminal" evidence="6">
    <location>
        <begin position="39"/>
        <end position="106"/>
    </location>
</feature>
<proteinExistence type="inferred from homology"/>
<feature type="binding site" evidence="4">
    <location>
        <position position="173"/>
    </location>
    <ligand>
        <name>S-adenosyl-L-methionine</name>
        <dbReference type="ChEBI" id="CHEBI:59789"/>
    </ligand>
</feature>
<evidence type="ECO:0000256" key="2">
    <source>
        <dbReference type="ARBA" id="ARBA00022679"/>
    </source>
</evidence>
<keyword evidence="3 4" id="KW-0949">S-adenosyl-L-methionine</keyword>